<dbReference type="GO" id="GO:0005975">
    <property type="term" value="P:carbohydrate metabolic process"/>
    <property type="evidence" value="ECO:0007669"/>
    <property type="project" value="InterPro"/>
</dbReference>
<accession>A0A118JT96</accession>
<dbReference type="STRING" id="59895.A0A118JT96"/>
<protein>
    <recommendedName>
        <fullName evidence="5">Galactose mutarotase-like domain-containing protein</fullName>
    </recommendedName>
</protein>
<dbReference type="GO" id="GO:0005737">
    <property type="term" value="C:cytoplasm"/>
    <property type="evidence" value="ECO:0007669"/>
    <property type="project" value="TreeGrafter"/>
</dbReference>
<gene>
    <name evidence="3" type="ORF">Ccrd_007357</name>
</gene>
<reference evidence="3 4" key="1">
    <citation type="journal article" date="2016" name="Sci. Rep.">
        <title>The genome sequence of the outbreeding globe artichoke constructed de novo incorporating a phase-aware low-pass sequencing strategy of F1 progeny.</title>
        <authorList>
            <person name="Scaglione D."/>
            <person name="Reyes-Chin-Wo S."/>
            <person name="Acquadro A."/>
            <person name="Froenicke L."/>
            <person name="Portis E."/>
            <person name="Beitel C."/>
            <person name="Tirone M."/>
            <person name="Mauro R."/>
            <person name="Lo Monaco A."/>
            <person name="Mauromicale G."/>
            <person name="Faccioli P."/>
            <person name="Cattivelli L."/>
            <person name="Rieseberg L."/>
            <person name="Michelmore R."/>
            <person name="Lanteri S."/>
        </authorList>
    </citation>
    <scope>NUCLEOTIDE SEQUENCE [LARGE SCALE GENOMIC DNA]</scope>
    <source>
        <strain evidence="3">2C</strain>
    </source>
</reference>
<dbReference type="Proteomes" id="UP000243975">
    <property type="component" value="Unassembled WGS sequence"/>
</dbReference>
<evidence type="ECO:0000256" key="2">
    <source>
        <dbReference type="SAM" id="SignalP"/>
    </source>
</evidence>
<dbReference type="InterPro" id="IPR014718">
    <property type="entry name" value="GH-type_carb-bd"/>
</dbReference>
<evidence type="ECO:0008006" key="5">
    <source>
        <dbReference type="Google" id="ProtNLM"/>
    </source>
</evidence>
<dbReference type="GO" id="GO:0030246">
    <property type="term" value="F:carbohydrate binding"/>
    <property type="evidence" value="ECO:0007669"/>
    <property type="project" value="InterPro"/>
</dbReference>
<sequence length="726" mass="79660">MEAIRIHFIIFNPMAAASLLSLSLPKPTILVPKSTASTITPSVTVTETLDQKFGRKGIRFFEYDDGAQMAELTVRNGSSLKLQLNNAHVTSYKPKVYWKDDGFEEVLYTTSSAKGGIGLVLNNASDDSKSKGVDLSKWIVKDVDSDSIDALQNNGRKPVDLKTAILTHFKSKKRGGTAIDGLRGCSYCTHPPLSSSFEILSPPEAMKPEDPGWFSFGWEPEKKVGVWSVQDVPITVLKHKLSRVYSAPLEERSKEFYNTPPSKYETIDQGRELFFRVVRIGFEDIYLSSPGSLSEKHGKDYFICTGPASMLAPITIEPGEEWRGAQVIEHDNFSIFSPNFIHLQPSTNSITKIASSFPSSPTKYHNNLNSHTRNFRLPRVASIPHPPINVGYLETEFSGHGASFTSLGESCVVRMGLDNGSVATLMLPSGLITSYKAPMWHGGLLELLHTSVSEGEDGGGAVIRGGVSLAFRCEGGGDEENGEISWSPSIWSLRNVGGSPQGSIQVELIASDSEHKIQIKHIVTLQNDAISSEIVITNFRPSSLRLMGSIIGHLAVSTPEATFAVGLESSNYFVKPPIFSNFSIIPPDFNKNDSDSRNSWGPTAFKQLLSGWGMGNPNDGRGDKGQKDEEMEGEEDGNYKHLTEKLSLIYTSAPRSFTIMDRGKRNSVVLGREGFNELYLFSPGSSHKSYGKYSYICIGQAALLKPVTIGPESEWRGVQHLHNPNL</sequence>
<dbReference type="EMBL" id="LEKV01005098">
    <property type="protein sequence ID" value="KVH90607.1"/>
    <property type="molecule type" value="Genomic_DNA"/>
</dbReference>
<dbReference type="Gramene" id="KVH90607">
    <property type="protein sequence ID" value="KVH90607"/>
    <property type="gene ID" value="Ccrd_007357"/>
</dbReference>
<evidence type="ECO:0000313" key="4">
    <source>
        <dbReference type="Proteomes" id="UP000243975"/>
    </source>
</evidence>
<feature type="region of interest" description="Disordered" evidence="1">
    <location>
        <begin position="611"/>
        <end position="637"/>
    </location>
</feature>
<proteinExistence type="predicted"/>
<dbReference type="Gene3D" id="2.70.98.10">
    <property type="match status" value="2"/>
</dbReference>
<dbReference type="PANTHER" id="PTHR11122:SF15">
    <property type="entry name" value="PROTEIN NDH-DEPENDENT CYCLIC ELECTRON FLOW 5"/>
    <property type="match status" value="1"/>
</dbReference>
<dbReference type="InterPro" id="IPR011013">
    <property type="entry name" value="Gal_mutarotase_sf_dom"/>
</dbReference>
<dbReference type="PANTHER" id="PTHR11122">
    <property type="entry name" value="APOSPORY-ASSOCIATED PROTEIN C-RELATED"/>
    <property type="match status" value="1"/>
</dbReference>
<dbReference type="GO" id="GO:0047938">
    <property type="term" value="F:glucose-6-phosphate 1-epimerase activity"/>
    <property type="evidence" value="ECO:0007669"/>
    <property type="project" value="TreeGrafter"/>
</dbReference>
<dbReference type="AlphaFoldDB" id="A0A118JT96"/>
<comment type="caution">
    <text evidence="3">The sequence shown here is derived from an EMBL/GenBank/DDBJ whole genome shotgun (WGS) entry which is preliminary data.</text>
</comment>
<feature type="chain" id="PRO_5007159646" description="Galactose mutarotase-like domain-containing protein" evidence="2">
    <location>
        <begin position="18"/>
        <end position="726"/>
    </location>
</feature>
<keyword evidence="2" id="KW-0732">Signal</keyword>
<evidence type="ECO:0000256" key="1">
    <source>
        <dbReference type="SAM" id="MobiDB-lite"/>
    </source>
</evidence>
<name>A0A118JT96_CYNCS</name>
<organism evidence="3 4">
    <name type="scientific">Cynara cardunculus var. scolymus</name>
    <name type="common">Globe artichoke</name>
    <name type="synonym">Cynara scolymus</name>
    <dbReference type="NCBI Taxonomy" id="59895"/>
    <lineage>
        <taxon>Eukaryota</taxon>
        <taxon>Viridiplantae</taxon>
        <taxon>Streptophyta</taxon>
        <taxon>Embryophyta</taxon>
        <taxon>Tracheophyta</taxon>
        <taxon>Spermatophyta</taxon>
        <taxon>Magnoliopsida</taxon>
        <taxon>eudicotyledons</taxon>
        <taxon>Gunneridae</taxon>
        <taxon>Pentapetalae</taxon>
        <taxon>asterids</taxon>
        <taxon>campanulids</taxon>
        <taxon>Asterales</taxon>
        <taxon>Asteraceae</taxon>
        <taxon>Carduoideae</taxon>
        <taxon>Cardueae</taxon>
        <taxon>Carduinae</taxon>
        <taxon>Cynara</taxon>
    </lineage>
</organism>
<keyword evidence="4" id="KW-1185">Reference proteome</keyword>
<dbReference type="OMA" id="IGPESEW"/>
<dbReference type="SUPFAM" id="SSF74650">
    <property type="entry name" value="Galactose mutarotase-like"/>
    <property type="match status" value="2"/>
</dbReference>
<feature type="signal peptide" evidence="2">
    <location>
        <begin position="1"/>
        <end position="17"/>
    </location>
</feature>
<evidence type="ECO:0000313" key="3">
    <source>
        <dbReference type="EMBL" id="KVH90607.1"/>
    </source>
</evidence>